<dbReference type="PANTHER" id="PTHR48228:SF5">
    <property type="entry name" value="ALPHA-METHYLACYL-COA RACEMASE"/>
    <property type="match status" value="1"/>
</dbReference>
<accession>A0A0N1N2K8</accession>
<sequence>MRPLEGVLVLDFSTLLPGPLASLMLAEAGARVIKIERPDRGDEMRSYEPKLGQDSVNFAMLNRGKQSIAIDLKAADAVERLKPLIQRADVLLEQFRPGVMDRLGLGYEALRRLNPKLIYCAITGWGQTGPKANVAAHDLNYMAEAGILGLTGGPDGAPVLPPILAADIAGGAFPAMINILLALRQRDQTGQGCMLDVAMADNLFTFNYWGLGNGFAGAGWPKSGAELVTGGSPRYQIYRTADDRYLAAAPLEDKFWENFARIIMLPEELRLAEAYPQTVIAAIAAIIASRSAAQWQAAFAGQDVCCSIVATLKEAAMDPHFAARKLFAHALKAGGREIPALPVPVALAFRSSSNRAVAPALGETTDPLLAI</sequence>
<dbReference type="EMBL" id="LGSZ01000043">
    <property type="protein sequence ID" value="KPH80322.1"/>
    <property type="molecule type" value="Genomic_DNA"/>
</dbReference>
<dbReference type="GO" id="GO:0016740">
    <property type="term" value="F:transferase activity"/>
    <property type="evidence" value="ECO:0007669"/>
    <property type="project" value="UniProtKB-KW"/>
</dbReference>
<dbReference type="PANTHER" id="PTHR48228">
    <property type="entry name" value="SUCCINYL-COA--D-CITRAMALATE COA-TRANSFERASE"/>
    <property type="match status" value="1"/>
</dbReference>
<dbReference type="OrthoDB" id="9806585at2"/>
<dbReference type="SUPFAM" id="SSF89796">
    <property type="entry name" value="CoA-transferase family III (CaiB/BaiF)"/>
    <property type="match status" value="1"/>
</dbReference>
<protein>
    <submittedName>
        <fullName evidence="1">Acyl-CoA transferase</fullName>
    </submittedName>
</protein>
<comment type="caution">
    <text evidence="1">The sequence shown here is derived from an EMBL/GenBank/DDBJ whole genome shotgun (WGS) entry which is preliminary data.</text>
</comment>
<dbReference type="RefSeq" id="WP_054209690.1">
    <property type="nucleotide sequence ID" value="NZ_LGSZ01000043.1"/>
</dbReference>
<organism evidence="1 2">
    <name type="scientific">Bosea vaviloviae</name>
    <dbReference type="NCBI Taxonomy" id="1526658"/>
    <lineage>
        <taxon>Bacteria</taxon>
        <taxon>Pseudomonadati</taxon>
        <taxon>Pseudomonadota</taxon>
        <taxon>Alphaproteobacteria</taxon>
        <taxon>Hyphomicrobiales</taxon>
        <taxon>Boseaceae</taxon>
        <taxon>Bosea</taxon>
    </lineage>
</organism>
<dbReference type="AlphaFoldDB" id="A0A0N1N2K8"/>
<keyword evidence="1" id="KW-0808">Transferase</keyword>
<dbReference type="Gene3D" id="3.30.1540.10">
    <property type="entry name" value="formyl-coa transferase, domain 3"/>
    <property type="match status" value="1"/>
</dbReference>
<evidence type="ECO:0000313" key="1">
    <source>
        <dbReference type="EMBL" id="KPH80322.1"/>
    </source>
</evidence>
<dbReference type="InterPro" id="IPR003673">
    <property type="entry name" value="CoA-Trfase_fam_III"/>
</dbReference>
<dbReference type="InterPro" id="IPR023606">
    <property type="entry name" value="CoA-Trfase_III_dom_1_sf"/>
</dbReference>
<name>A0A0N1N2K8_9HYPH</name>
<proteinExistence type="predicted"/>
<dbReference type="InterPro" id="IPR050509">
    <property type="entry name" value="CoA-transferase_III"/>
</dbReference>
<reference evidence="1 2" key="1">
    <citation type="submission" date="2015-07" db="EMBL/GenBank/DDBJ databases">
        <title>Whole genome sequencing of Bosea vaviloviae isolated from cave pool.</title>
        <authorList>
            <person name="Tan N.E.H."/>
            <person name="Lee Y.P."/>
            <person name="Gan H.M."/>
            <person name="Barton H."/>
            <person name="Savka M.A."/>
        </authorList>
    </citation>
    <scope>NUCLEOTIDE SEQUENCE [LARGE SCALE GENOMIC DNA]</scope>
    <source>
        <strain evidence="1 2">SD260</strain>
    </source>
</reference>
<dbReference type="Proteomes" id="UP000037822">
    <property type="component" value="Unassembled WGS sequence"/>
</dbReference>
<keyword evidence="2" id="KW-1185">Reference proteome</keyword>
<evidence type="ECO:0000313" key="2">
    <source>
        <dbReference type="Proteomes" id="UP000037822"/>
    </source>
</evidence>
<dbReference type="InterPro" id="IPR044855">
    <property type="entry name" value="CoA-Trfase_III_dom3_sf"/>
</dbReference>
<dbReference type="Gene3D" id="3.40.50.10540">
    <property type="entry name" value="Crotonobetainyl-coa:carnitine coa-transferase, domain 1"/>
    <property type="match status" value="1"/>
</dbReference>
<dbReference type="Pfam" id="PF02515">
    <property type="entry name" value="CoA_transf_3"/>
    <property type="match status" value="1"/>
</dbReference>
<gene>
    <name evidence="1" type="ORF">AE618_14025</name>
</gene>
<dbReference type="PATRIC" id="fig|1526658.3.peg.4196"/>